<dbReference type="EMBL" id="JJPT01000025">
    <property type="protein sequence ID" value="KKG94569.1"/>
    <property type="molecule type" value="Genomic_DNA"/>
</dbReference>
<gene>
    <name evidence="1" type="ORF">DU69_13890</name>
</gene>
<dbReference type="PATRIC" id="fig|2209.75.peg.3090"/>
<evidence type="ECO:0000313" key="1">
    <source>
        <dbReference type="EMBL" id="KKG94569.1"/>
    </source>
</evidence>
<proteinExistence type="predicted"/>
<dbReference type="Proteomes" id="UP000034657">
    <property type="component" value="Unassembled WGS sequence"/>
</dbReference>
<name>A0A0F8JSP0_METMZ</name>
<protein>
    <submittedName>
        <fullName evidence="1">Uncharacterized protein</fullName>
    </submittedName>
</protein>
<accession>A0A0F8JSP0</accession>
<reference evidence="1 2" key="1">
    <citation type="journal article" date="2015" name="ISME J.">
        <title>Genomic and phenotypic differentiation among Methanosarcina mazei populations from Columbia River sediment.</title>
        <authorList>
            <person name="Youngblut N.D."/>
            <person name="Wirth J.S."/>
            <person name="Henriksen J.R."/>
            <person name="Smith M."/>
            <person name="Simon H."/>
            <person name="Metcalf W.W."/>
            <person name="Whitaker R.J."/>
        </authorList>
    </citation>
    <scope>NUCLEOTIDE SEQUENCE [LARGE SCALE GENOMIC DNA]</scope>
    <source>
        <strain evidence="1 2">3.H.M.1A.1</strain>
    </source>
</reference>
<evidence type="ECO:0000313" key="2">
    <source>
        <dbReference type="Proteomes" id="UP000034657"/>
    </source>
</evidence>
<sequence length="266" mass="31403">MPIPIFLSYATPFNKKQEIFIEKVKLHLVQNDFKPETLGVTFHDISAPLENIKKKMNECFGLLSIAFRRAYIEKGIGKFNTDLEDQEEYSVSKKWLTSPYCQIEPSMAFQIGVPILIFREKEVIDDGILQKGVLPYYMPEFDLNKPIDEYFESNQWIDLFEAWKALVLKYKTKKLFEEDDIIKHIISYSICEGKKIPFDELYNMFNNTIDYDRKNYYGKSINNYDQFLNQLKSRLGVNESDLETRYKIKGHSLNSDYITICTNFFD</sequence>
<comment type="caution">
    <text evidence="1">The sequence shown here is derived from an EMBL/GenBank/DDBJ whole genome shotgun (WGS) entry which is preliminary data.</text>
</comment>
<dbReference type="AlphaFoldDB" id="A0A0F8JSP0"/>
<organism evidence="1 2">
    <name type="scientific">Methanosarcina mazei</name>
    <name type="common">Methanosarcina frisia</name>
    <dbReference type="NCBI Taxonomy" id="2209"/>
    <lineage>
        <taxon>Archaea</taxon>
        <taxon>Methanobacteriati</taxon>
        <taxon>Methanobacteriota</taxon>
        <taxon>Stenosarchaea group</taxon>
        <taxon>Methanomicrobia</taxon>
        <taxon>Methanosarcinales</taxon>
        <taxon>Methanosarcinaceae</taxon>
        <taxon>Methanosarcina</taxon>
    </lineage>
</organism>